<evidence type="ECO:0000313" key="2">
    <source>
        <dbReference type="Proteomes" id="UP000593566"/>
    </source>
</evidence>
<dbReference type="EMBL" id="JACCJB010000023">
    <property type="protein sequence ID" value="KAF6218205.1"/>
    <property type="molecule type" value="Genomic_DNA"/>
</dbReference>
<dbReference type="Proteomes" id="UP000593566">
    <property type="component" value="Unassembled WGS sequence"/>
</dbReference>
<dbReference type="RefSeq" id="XP_037147640.1">
    <property type="nucleotide sequence ID" value="XM_037297066.1"/>
</dbReference>
<name>A0A8H6C748_9LECA</name>
<proteinExistence type="predicted"/>
<organism evidence="1 2">
    <name type="scientific">Letharia lupina</name>
    <dbReference type="NCBI Taxonomy" id="560253"/>
    <lineage>
        <taxon>Eukaryota</taxon>
        <taxon>Fungi</taxon>
        <taxon>Dikarya</taxon>
        <taxon>Ascomycota</taxon>
        <taxon>Pezizomycotina</taxon>
        <taxon>Lecanoromycetes</taxon>
        <taxon>OSLEUM clade</taxon>
        <taxon>Lecanoromycetidae</taxon>
        <taxon>Lecanorales</taxon>
        <taxon>Lecanorineae</taxon>
        <taxon>Parmeliaceae</taxon>
        <taxon>Letharia</taxon>
    </lineage>
</organism>
<keyword evidence="2" id="KW-1185">Reference proteome</keyword>
<accession>A0A8H6C748</accession>
<sequence>MAHHATRSQYGIRRYDDLDATPVLESPIDTYKSLTFNAFVLAGPSTPGVKVGGVANQSPPNAVLTSVTETLTNGTPSIVVAKSYKSWSL</sequence>
<dbReference type="GeneID" id="59334568"/>
<gene>
    <name evidence="1" type="ORF">HO133_006166</name>
</gene>
<reference evidence="1 2" key="1">
    <citation type="journal article" date="2020" name="Genomics">
        <title>Complete, high-quality genomes from long-read metagenomic sequencing of two wolf lichen thalli reveals enigmatic genome architecture.</title>
        <authorList>
            <person name="McKenzie S.K."/>
            <person name="Walston R.F."/>
            <person name="Allen J.L."/>
        </authorList>
    </citation>
    <scope>NUCLEOTIDE SEQUENCE [LARGE SCALE GENOMIC DNA]</scope>
    <source>
        <strain evidence="1">WasteWater1</strain>
    </source>
</reference>
<comment type="caution">
    <text evidence="1">The sequence shown here is derived from an EMBL/GenBank/DDBJ whole genome shotgun (WGS) entry which is preliminary data.</text>
</comment>
<evidence type="ECO:0000313" key="1">
    <source>
        <dbReference type="EMBL" id="KAF6218205.1"/>
    </source>
</evidence>
<dbReference type="AlphaFoldDB" id="A0A8H6C748"/>
<protein>
    <submittedName>
        <fullName evidence="1">Uncharacterized protein</fullName>
    </submittedName>
</protein>